<dbReference type="KEGG" id="asau:88172367"/>
<feature type="domain" description="Dienelactone hydrolase" evidence="1">
    <location>
        <begin position="31"/>
        <end position="240"/>
    </location>
</feature>
<name>A0AAX4H6B6_9ASCO</name>
<dbReference type="RefSeq" id="XP_062876430.1">
    <property type="nucleotide sequence ID" value="XM_063020360.1"/>
</dbReference>
<keyword evidence="3" id="KW-1185">Reference proteome</keyword>
<dbReference type="PANTHER" id="PTHR17630:SF44">
    <property type="entry name" value="PROTEIN AIM2"/>
    <property type="match status" value="1"/>
</dbReference>
<dbReference type="PANTHER" id="PTHR17630">
    <property type="entry name" value="DIENELACTONE HYDROLASE"/>
    <property type="match status" value="1"/>
</dbReference>
<gene>
    <name evidence="2" type="ORF">PUMCH_001301</name>
</gene>
<protein>
    <recommendedName>
        <fullName evidence="1">Dienelactone hydrolase domain-containing protein</fullName>
    </recommendedName>
</protein>
<evidence type="ECO:0000313" key="3">
    <source>
        <dbReference type="Proteomes" id="UP001338582"/>
    </source>
</evidence>
<dbReference type="SUPFAM" id="SSF53474">
    <property type="entry name" value="alpha/beta-Hydrolases"/>
    <property type="match status" value="1"/>
</dbReference>
<evidence type="ECO:0000313" key="2">
    <source>
        <dbReference type="EMBL" id="WPK24046.1"/>
    </source>
</evidence>
<dbReference type="GeneID" id="88172367"/>
<proteinExistence type="predicted"/>
<dbReference type="Gene3D" id="3.40.50.1820">
    <property type="entry name" value="alpha/beta hydrolase"/>
    <property type="match status" value="1"/>
</dbReference>
<dbReference type="EMBL" id="CP138895">
    <property type="protein sequence ID" value="WPK24046.1"/>
    <property type="molecule type" value="Genomic_DNA"/>
</dbReference>
<dbReference type="Proteomes" id="UP001338582">
    <property type="component" value="Chromosome 2"/>
</dbReference>
<sequence length="242" mass="26396">MASLPAGKCCTITHNHSGTPIGQLETKFGLNTYVTGLENPTDRVLVILTDIFGHKYQNTQLIADQFAKAGKYQVYVPDILHDDPFDASLGMDAFPEWKSRHDFDEISSSVDAYLKELRSSLAPGFLGGVGYCLGAKFVIPNLSENGSFDAGAVAHPSFVDIESVAAIKKPIVISAAESDYIFPPELRHATEAKLAEIGARYQLDLFSGVSHGFACRGDLTQPVVKYAADKAFLDQIQWFSLF</sequence>
<dbReference type="InterPro" id="IPR029058">
    <property type="entry name" value="AB_hydrolase_fold"/>
</dbReference>
<dbReference type="InterPro" id="IPR002925">
    <property type="entry name" value="Dienelactn_hydro"/>
</dbReference>
<reference evidence="2 3" key="1">
    <citation type="submission" date="2023-10" db="EMBL/GenBank/DDBJ databases">
        <title>Draft Genome Sequence of Candida saopaulonensis from a very Premature Infant with Sepsis.</title>
        <authorList>
            <person name="Ning Y."/>
            <person name="Dai R."/>
            <person name="Xiao M."/>
            <person name="Xu Y."/>
            <person name="Yan Q."/>
            <person name="Zhang L."/>
        </authorList>
    </citation>
    <scope>NUCLEOTIDE SEQUENCE [LARGE SCALE GENOMIC DNA]</scope>
    <source>
        <strain evidence="2 3">19XY460</strain>
    </source>
</reference>
<evidence type="ECO:0000259" key="1">
    <source>
        <dbReference type="Pfam" id="PF01738"/>
    </source>
</evidence>
<accession>A0AAX4H6B6</accession>
<organism evidence="2 3">
    <name type="scientific">Australozyma saopauloensis</name>
    <dbReference type="NCBI Taxonomy" id="291208"/>
    <lineage>
        <taxon>Eukaryota</taxon>
        <taxon>Fungi</taxon>
        <taxon>Dikarya</taxon>
        <taxon>Ascomycota</taxon>
        <taxon>Saccharomycotina</taxon>
        <taxon>Pichiomycetes</taxon>
        <taxon>Metschnikowiaceae</taxon>
        <taxon>Australozyma</taxon>
    </lineage>
</organism>
<dbReference type="Pfam" id="PF01738">
    <property type="entry name" value="DLH"/>
    <property type="match status" value="1"/>
</dbReference>
<dbReference type="GO" id="GO:0016787">
    <property type="term" value="F:hydrolase activity"/>
    <property type="evidence" value="ECO:0007669"/>
    <property type="project" value="InterPro"/>
</dbReference>
<dbReference type="AlphaFoldDB" id="A0AAX4H6B6"/>